<dbReference type="SMART" id="SM00587">
    <property type="entry name" value="CHK"/>
    <property type="match status" value="2"/>
</dbReference>
<proteinExistence type="predicted"/>
<evidence type="ECO:0000313" key="3">
    <source>
        <dbReference type="RefSeq" id="XP_070851645.1"/>
    </source>
</evidence>
<dbReference type="PANTHER" id="PTHR11012">
    <property type="entry name" value="PROTEIN KINASE-LIKE DOMAIN-CONTAINING"/>
    <property type="match status" value="1"/>
</dbReference>
<dbReference type="InterPro" id="IPR004119">
    <property type="entry name" value="EcKL"/>
</dbReference>
<reference evidence="3" key="1">
    <citation type="submission" date="2025-08" db="UniProtKB">
        <authorList>
            <consortium name="RefSeq"/>
        </authorList>
    </citation>
    <scope>IDENTIFICATION</scope>
</reference>
<gene>
    <name evidence="3" type="primary">LOC136117155</name>
</gene>
<feature type="domain" description="CHK kinase-like" evidence="1">
    <location>
        <begin position="606"/>
        <end position="799"/>
    </location>
</feature>
<protein>
    <recommendedName>
        <fullName evidence="1">CHK kinase-like domain-containing protein</fullName>
    </recommendedName>
</protein>
<dbReference type="GeneID" id="136117155"/>
<dbReference type="RefSeq" id="XP_070851645.1">
    <property type="nucleotide sequence ID" value="XM_070995544.1"/>
</dbReference>
<dbReference type="InterPro" id="IPR015897">
    <property type="entry name" value="CHK_kinase-like"/>
</dbReference>
<feature type="domain" description="CHK kinase-like" evidence="1">
    <location>
        <begin position="144"/>
        <end position="337"/>
    </location>
</feature>
<keyword evidence="2" id="KW-1185">Reference proteome</keyword>
<accession>A0ABM4TNU9</accession>
<dbReference type="Pfam" id="PF02958">
    <property type="entry name" value="EcKL"/>
    <property type="match status" value="2"/>
</dbReference>
<sequence>MSPNSKSEKPVNPNEHLHIPKWVNEDYFLPILQKDVETFDKIVNFTPIAATAPGENYTPIMIRVIVDILLKDGSEQKVSYILKTMLEADSGADVVNGMGLFPKERKMYEVLVPQFVKLYKEAGIEIELAPKCLHVDATAELITLVFEDLSRQHFKNIDRLKGFDLPHMRHVLRKLAELHAASVVARELNGPYDPLYSISMYNEQSRALFEALGEMRQSMYLKAMRQWDLENVEKFIAQMWSPLEVFEEAMQVNKVDETEFNVLNHGDCWSNNIMFNYKDNGEIDRTLFVDLQIGKWGSPAQDLWYLITTSASLDIKVKEFDHFIKIYHERLAECLKLLNYSKNIPSLRDLHIMMLKYGFWGPLTAMGVMVATLMPTDKDANMKMMMAPGPEADAMRYRTFINPYYAKAMKLLLPFFENKGLLKSLYDIHFICEEKSFGCHRTTETKVTKSVERKVLDREYRRYSMASPTEKIVNPNEHLEIPKWINEEYFQQVLQKDEPEYKKILNFKPVAAIPPGENFTSIMLRIHFDLQMKDGSTKHKTYVFKTMLAEERGGKEIREGGIFDKELMMYQTYLPAFEELYSSAGEKIHLAPKCLQTDQRENGIHFVFEDMGVKKFKNVDRIQGLDLEHMKRSLHKLAEFHAAAAVYAEQKGPYPSQFEEGFIGRDKVKIHEEGFLVKARTYPKAMAFWGLDDPEKYINSFPTVQQYSKMCEKNLETDPLAFNTLTHGDFWSSNLMCNYMANGQIDEVIMVDFQLCKWGSPAQDLLFFITLSAASDIKLKEFDNFVRIYWERLVECLKLLKYQKSLPKLRDLQTSLYQDTNTIYAFIAVSNHLPVIQFPSDKESNLHSLMRDDEEGDKFRMRTFTNPSFCRLMKEIYPFFYNRGIFNFIDFE</sequence>
<organism evidence="2 3">
    <name type="scientific">Drosophila suzukii</name>
    <name type="common">Spotted-wing drosophila fruit fly</name>
    <dbReference type="NCBI Taxonomy" id="28584"/>
    <lineage>
        <taxon>Eukaryota</taxon>
        <taxon>Metazoa</taxon>
        <taxon>Ecdysozoa</taxon>
        <taxon>Arthropoda</taxon>
        <taxon>Hexapoda</taxon>
        <taxon>Insecta</taxon>
        <taxon>Pterygota</taxon>
        <taxon>Neoptera</taxon>
        <taxon>Endopterygota</taxon>
        <taxon>Diptera</taxon>
        <taxon>Brachycera</taxon>
        <taxon>Muscomorpha</taxon>
        <taxon>Ephydroidea</taxon>
        <taxon>Drosophilidae</taxon>
        <taxon>Drosophila</taxon>
        <taxon>Sophophora</taxon>
    </lineage>
</organism>
<dbReference type="Proteomes" id="UP001652628">
    <property type="component" value="Chromosome 3"/>
</dbReference>
<dbReference type="SUPFAM" id="SSF56112">
    <property type="entry name" value="Protein kinase-like (PK-like)"/>
    <property type="match status" value="2"/>
</dbReference>
<dbReference type="InterPro" id="IPR011009">
    <property type="entry name" value="Kinase-like_dom_sf"/>
</dbReference>
<dbReference type="Gene3D" id="3.90.1200.10">
    <property type="match status" value="2"/>
</dbReference>
<evidence type="ECO:0000313" key="2">
    <source>
        <dbReference type="Proteomes" id="UP001652628"/>
    </source>
</evidence>
<name>A0ABM4TNU9_DROSZ</name>
<dbReference type="PANTHER" id="PTHR11012:SF6">
    <property type="entry name" value="CHK DOMAIN OV1-RELATED"/>
    <property type="match status" value="1"/>
</dbReference>
<evidence type="ECO:0000259" key="1">
    <source>
        <dbReference type="SMART" id="SM00587"/>
    </source>
</evidence>